<dbReference type="PANTHER" id="PTHR38011">
    <property type="entry name" value="DIHYDROFOLATE REDUCTASE FAMILY PROTEIN (AFU_ORTHOLOGUE AFUA_8G06820)"/>
    <property type="match status" value="1"/>
</dbReference>
<evidence type="ECO:0000256" key="13">
    <source>
        <dbReference type="PIRNR" id="PIRNR006769"/>
    </source>
</evidence>
<evidence type="ECO:0000256" key="6">
    <source>
        <dbReference type="ARBA" id="ARBA00022619"/>
    </source>
</evidence>
<dbReference type="InterPro" id="IPR002125">
    <property type="entry name" value="CMP_dCMP_dom"/>
</dbReference>
<dbReference type="PANTHER" id="PTHR38011:SF7">
    <property type="entry name" value="2,5-DIAMINO-6-RIBOSYLAMINO-4(3H)-PYRIMIDINONE 5'-PHOSPHATE REDUCTASE"/>
    <property type="match status" value="1"/>
</dbReference>
<keyword evidence="12" id="KW-0511">Multifunctional enzyme</keyword>
<feature type="binding site" evidence="15">
    <location>
        <position position="176"/>
    </location>
    <ligand>
        <name>NADP(+)</name>
        <dbReference type="ChEBI" id="CHEBI:58349"/>
    </ligand>
</feature>
<comment type="pathway">
    <text evidence="2 13">Cofactor biosynthesis; riboflavin biosynthesis; 5-amino-6-(D-ribitylamino)uracil from GTP: step 2/4.</text>
</comment>
<dbReference type="PROSITE" id="PS00903">
    <property type="entry name" value="CYT_DCMP_DEAMINASES_1"/>
    <property type="match status" value="1"/>
</dbReference>
<dbReference type="GO" id="GO:0009231">
    <property type="term" value="P:riboflavin biosynthetic process"/>
    <property type="evidence" value="ECO:0007669"/>
    <property type="project" value="UniProtKB-UniPathway"/>
</dbReference>
<evidence type="ECO:0000256" key="7">
    <source>
        <dbReference type="ARBA" id="ARBA00022723"/>
    </source>
</evidence>
<dbReference type="FunFam" id="3.40.140.10:FF:000025">
    <property type="entry name" value="Riboflavin biosynthesis protein RibD"/>
    <property type="match status" value="1"/>
</dbReference>
<dbReference type="SUPFAM" id="SSF53927">
    <property type="entry name" value="Cytidine deaminase-like"/>
    <property type="match status" value="1"/>
</dbReference>
<evidence type="ECO:0000256" key="9">
    <source>
        <dbReference type="ARBA" id="ARBA00022833"/>
    </source>
</evidence>
<dbReference type="PIRSF" id="PIRSF006769">
    <property type="entry name" value="RibD"/>
    <property type="match status" value="1"/>
</dbReference>
<evidence type="ECO:0000256" key="12">
    <source>
        <dbReference type="ARBA" id="ARBA00023268"/>
    </source>
</evidence>
<gene>
    <name evidence="18" type="ORF">C8D94_10230</name>
</gene>
<keyword evidence="10 13" id="KW-0521">NADP</keyword>
<dbReference type="InterPro" id="IPR050765">
    <property type="entry name" value="Riboflavin_Biosynth_HTPR"/>
</dbReference>
<dbReference type="InterPro" id="IPR002734">
    <property type="entry name" value="RibDG_C"/>
</dbReference>
<keyword evidence="7 13" id="KW-0479">Metal-binding</keyword>
<evidence type="ECO:0000256" key="4">
    <source>
        <dbReference type="ARBA" id="ARBA00005259"/>
    </source>
</evidence>
<comment type="catalytic activity">
    <reaction evidence="13">
        <text>2,5-diamino-6-hydroxy-4-(5-phosphoribosylamino)-pyrimidine + H2O + H(+) = 5-amino-6-(5-phospho-D-ribosylamino)uracil + NH4(+)</text>
        <dbReference type="Rhea" id="RHEA:21868"/>
        <dbReference type="ChEBI" id="CHEBI:15377"/>
        <dbReference type="ChEBI" id="CHEBI:15378"/>
        <dbReference type="ChEBI" id="CHEBI:28938"/>
        <dbReference type="ChEBI" id="CHEBI:58453"/>
        <dbReference type="ChEBI" id="CHEBI:58614"/>
        <dbReference type="EC" id="3.5.4.26"/>
    </reaction>
</comment>
<keyword evidence="19" id="KW-1185">Reference proteome</keyword>
<dbReference type="Pfam" id="PF00383">
    <property type="entry name" value="dCMP_cyt_deam_1"/>
    <property type="match status" value="1"/>
</dbReference>
<dbReference type="AlphaFoldDB" id="A0A370QER0"/>
<keyword evidence="11 13" id="KW-0560">Oxidoreductase</keyword>
<comment type="pathway">
    <text evidence="3 13">Cofactor biosynthesis; riboflavin biosynthesis; 5-amino-6-(D-ribitylamino)uracil from GTP: step 3/4.</text>
</comment>
<keyword evidence="9 13" id="KW-0862">Zinc</keyword>
<evidence type="ECO:0000256" key="3">
    <source>
        <dbReference type="ARBA" id="ARBA00004910"/>
    </source>
</evidence>
<dbReference type="EMBL" id="QRAO01000002">
    <property type="protein sequence ID" value="RDK86854.1"/>
    <property type="molecule type" value="Genomic_DNA"/>
</dbReference>
<dbReference type="CDD" id="cd01284">
    <property type="entry name" value="Riboflavin_deaminase-reductase"/>
    <property type="match status" value="1"/>
</dbReference>
<evidence type="ECO:0000256" key="16">
    <source>
        <dbReference type="PIRSR" id="PIRSR006769-3"/>
    </source>
</evidence>
<evidence type="ECO:0000256" key="10">
    <source>
        <dbReference type="ARBA" id="ARBA00022857"/>
    </source>
</evidence>
<evidence type="ECO:0000256" key="1">
    <source>
        <dbReference type="ARBA" id="ARBA00002151"/>
    </source>
</evidence>
<dbReference type="NCBIfam" id="TIGR00326">
    <property type="entry name" value="eubact_ribD"/>
    <property type="match status" value="1"/>
</dbReference>
<sequence>MKIHEKYMRRCIQLAKNGLGTTYPNPLVGSVVVHNDLIIGEGWHHQAGQPHAEVNAIDAVRDSSLLKDATIYVSLEPCSHFGKTPPCAGLIVSKDIKKVVVGTIDPNPKVAGQGIKKLMEAGCDVMVGVLEDECNELNKRFFNFQQQKRPYIFLKWAQTANGFIAPESRDEQKPVWITNEFSRQVSHKLRAEEQAILVGTTTVLDDNPSLTTRDWFGEHPTRIILDRKLRIDLRASVYNSKANTIFITETQQKTEGNIIFETIDFSGNIAMQICTIAHKHSLQSLIVEGGSQTLQTFIDTNFWDEAYVFKGASFFEKGTKAPKFSGTLVRQTQIVQDVLQHYKNPSA</sequence>
<dbReference type="Proteomes" id="UP000255317">
    <property type="component" value="Unassembled WGS sequence"/>
</dbReference>
<feature type="binding site" evidence="16">
    <location>
        <position position="87"/>
    </location>
    <ligand>
        <name>Zn(2+)</name>
        <dbReference type="ChEBI" id="CHEBI:29105"/>
        <note>catalytic</note>
    </ligand>
</feature>
<reference evidence="18 19" key="1">
    <citation type="submission" date="2018-07" db="EMBL/GenBank/DDBJ databases">
        <title>Genomic Encyclopedia of Type Strains, Phase IV (KMG-IV): sequencing the most valuable type-strain genomes for metagenomic binning, comparative biology and taxonomic classification.</title>
        <authorList>
            <person name="Goeker M."/>
        </authorList>
    </citation>
    <scope>NUCLEOTIDE SEQUENCE [LARGE SCALE GENOMIC DNA]</scope>
    <source>
        <strain evidence="18 19">DSM 101478</strain>
    </source>
</reference>
<dbReference type="InterPro" id="IPR004794">
    <property type="entry name" value="Eubact_RibD"/>
</dbReference>
<dbReference type="UniPathway" id="UPA00275">
    <property type="reaction ID" value="UER00401"/>
</dbReference>
<dbReference type="InterPro" id="IPR016193">
    <property type="entry name" value="Cytidine_deaminase-like"/>
</dbReference>
<evidence type="ECO:0000256" key="15">
    <source>
        <dbReference type="PIRSR" id="PIRSR006769-2"/>
    </source>
</evidence>
<evidence type="ECO:0000256" key="11">
    <source>
        <dbReference type="ARBA" id="ARBA00023002"/>
    </source>
</evidence>
<dbReference type="SUPFAM" id="SSF53597">
    <property type="entry name" value="Dihydrofolate reductase-like"/>
    <property type="match status" value="1"/>
</dbReference>
<dbReference type="Pfam" id="PF01872">
    <property type="entry name" value="RibD_C"/>
    <property type="match status" value="1"/>
</dbReference>
<dbReference type="InterPro" id="IPR016192">
    <property type="entry name" value="APOBEC/CMP_deaminase_Zn-bd"/>
</dbReference>
<dbReference type="Gene3D" id="3.40.140.10">
    <property type="entry name" value="Cytidine Deaminase, domain 2"/>
    <property type="match status" value="1"/>
</dbReference>
<feature type="binding site" evidence="15">
    <location>
        <position position="190"/>
    </location>
    <ligand>
        <name>substrate</name>
    </ligand>
</feature>
<keyword evidence="6 13" id="KW-0686">Riboflavin biosynthesis</keyword>
<evidence type="ECO:0000313" key="19">
    <source>
        <dbReference type="Proteomes" id="UP000255317"/>
    </source>
</evidence>
<name>A0A370QER0_9FLAO</name>
<evidence type="ECO:0000256" key="8">
    <source>
        <dbReference type="ARBA" id="ARBA00022801"/>
    </source>
</evidence>
<dbReference type="PROSITE" id="PS51747">
    <property type="entry name" value="CYT_DCMP_DEAMINASES_2"/>
    <property type="match status" value="1"/>
</dbReference>
<feature type="domain" description="CMP/dCMP-type deaminase" evidence="17">
    <location>
        <begin position="2"/>
        <end position="126"/>
    </location>
</feature>
<evidence type="ECO:0000256" key="5">
    <source>
        <dbReference type="ARBA" id="ARBA00007417"/>
    </source>
</evidence>
<feature type="binding site" evidence="15">
    <location>
        <position position="157"/>
    </location>
    <ligand>
        <name>NADP(+)</name>
        <dbReference type="ChEBI" id="CHEBI:58349"/>
    </ligand>
</feature>
<feature type="binding site" evidence="15">
    <location>
        <position position="210"/>
    </location>
    <ligand>
        <name>substrate</name>
    </ligand>
</feature>
<comment type="catalytic activity">
    <reaction evidence="13">
        <text>5-amino-6-(5-phospho-D-ribitylamino)uracil + NADP(+) = 5-amino-6-(5-phospho-D-ribosylamino)uracil + NADPH + H(+)</text>
        <dbReference type="Rhea" id="RHEA:17845"/>
        <dbReference type="ChEBI" id="CHEBI:15378"/>
        <dbReference type="ChEBI" id="CHEBI:57783"/>
        <dbReference type="ChEBI" id="CHEBI:58349"/>
        <dbReference type="ChEBI" id="CHEBI:58421"/>
        <dbReference type="ChEBI" id="CHEBI:58453"/>
        <dbReference type="EC" id="1.1.1.193"/>
    </reaction>
</comment>
<feature type="binding site" evidence="15">
    <location>
        <position position="202"/>
    </location>
    <ligand>
        <name>NADP(+)</name>
        <dbReference type="ChEBI" id="CHEBI:58349"/>
    </ligand>
</feature>
<feature type="binding site" evidence="15">
    <location>
        <position position="213"/>
    </location>
    <ligand>
        <name>substrate</name>
    </ligand>
</feature>
<feature type="binding site" evidence="16">
    <location>
        <position position="51"/>
    </location>
    <ligand>
        <name>Zn(2+)</name>
        <dbReference type="ChEBI" id="CHEBI:29105"/>
        <note>catalytic</note>
    </ligand>
</feature>
<evidence type="ECO:0000313" key="18">
    <source>
        <dbReference type="EMBL" id="RDK86854.1"/>
    </source>
</evidence>
<comment type="similarity">
    <text evidence="4 13">In the N-terminal section; belongs to the cytidine and deoxycytidylate deaminase family.</text>
</comment>
<dbReference type="RefSeq" id="WP_170134730.1">
    <property type="nucleotide sequence ID" value="NZ_QRAO01000002.1"/>
</dbReference>
<dbReference type="GO" id="GO:0008270">
    <property type="term" value="F:zinc ion binding"/>
    <property type="evidence" value="ECO:0007669"/>
    <property type="project" value="InterPro"/>
</dbReference>
<evidence type="ECO:0000256" key="14">
    <source>
        <dbReference type="PIRSR" id="PIRSR006769-1"/>
    </source>
</evidence>
<feature type="binding site" evidence="15">
    <location>
        <position position="288"/>
    </location>
    <ligand>
        <name>substrate</name>
    </ligand>
</feature>
<accession>A0A370QER0</accession>
<dbReference type="EC" id="3.5.4.26" evidence="13"/>
<proteinExistence type="inferred from homology"/>
<dbReference type="GO" id="GO:0008703">
    <property type="term" value="F:5-amino-6-(5-phosphoribosylamino)uracil reductase activity"/>
    <property type="evidence" value="ECO:0007669"/>
    <property type="project" value="UniProtKB-EC"/>
</dbReference>
<protein>
    <recommendedName>
        <fullName evidence="13">Riboflavin biosynthesis protein RibD</fullName>
    </recommendedName>
    <domain>
        <recommendedName>
            <fullName evidence="13">Diaminohydroxyphosphoribosylaminopyrimidine deaminase</fullName>
            <shortName evidence="13">DRAP deaminase</shortName>
            <ecNumber evidence="13">3.5.4.26</ecNumber>
        </recommendedName>
        <alternativeName>
            <fullName evidence="13">Riboflavin-specific deaminase</fullName>
        </alternativeName>
    </domain>
    <domain>
        <recommendedName>
            <fullName evidence="13">5-amino-6-(5-phosphoribosylamino)uracil reductase</fullName>
            <ecNumber evidence="13">1.1.1.193</ecNumber>
        </recommendedName>
        <alternativeName>
            <fullName evidence="13">HTP reductase</fullName>
        </alternativeName>
    </domain>
</protein>
<organism evidence="18 19">
    <name type="scientific">Marinirhabdus gelatinilytica</name>
    <dbReference type="NCBI Taxonomy" id="1703343"/>
    <lineage>
        <taxon>Bacteria</taxon>
        <taxon>Pseudomonadati</taxon>
        <taxon>Bacteroidota</taxon>
        <taxon>Flavobacteriia</taxon>
        <taxon>Flavobacteriales</taxon>
        <taxon>Flavobacteriaceae</taxon>
    </lineage>
</organism>
<feature type="binding site" evidence="15">
    <location>
        <position position="206"/>
    </location>
    <ligand>
        <name>substrate</name>
    </ligand>
</feature>
<comment type="caution">
    <text evidence="18">The sequence shown here is derived from an EMBL/GenBank/DDBJ whole genome shotgun (WGS) entry which is preliminary data.</text>
</comment>
<dbReference type="GO" id="GO:0008835">
    <property type="term" value="F:diaminohydroxyphosphoribosylaminopyrimidine deaminase activity"/>
    <property type="evidence" value="ECO:0007669"/>
    <property type="project" value="UniProtKB-EC"/>
</dbReference>
<keyword evidence="8 13" id="KW-0378">Hydrolase</keyword>
<dbReference type="Gene3D" id="3.40.430.10">
    <property type="entry name" value="Dihydrofolate Reductase, subunit A"/>
    <property type="match status" value="1"/>
</dbReference>
<comment type="similarity">
    <text evidence="5 13">In the C-terminal section; belongs to the HTP reductase family.</text>
</comment>
<dbReference type="InterPro" id="IPR024072">
    <property type="entry name" value="DHFR-like_dom_sf"/>
</dbReference>
<evidence type="ECO:0000256" key="2">
    <source>
        <dbReference type="ARBA" id="ARBA00004882"/>
    </source>
</evidence>
<comment type="cofactor">
    <cofactor evidence="13 16">
        <name>Zn(2+)</name>
        <dbReference type="ChEBI" id="CHEBI:29105"/>
    </cofactor>
    <text evidence="13 16">Binds 1 zinc ion.</text>
</comment>
<comment type="function">
    <text evidence="1 13">Converts 2,5-diamino-6-(ribosylamino)-4(3h)-pyrimidinone 5'-phosphate into 5-amino-6-(ribosylamino)-2,4(1h,3h)-pyrimidinedione 5'-phosphate.</text>
</comment>
<feature type="binding site" evidence="16">
    <location>
        <position position="78"/>
    </location>
    <ligand>
        <name>Zn(2+)</name>
        <dbReference type="ChEBI" id="CHEBI:29105"/>
        <note>catalytic</note>
    </ligand>
</feature>
<dbReference type="EC" id="1.1.1.193" evidence="13"/>
<feature type="active site" description="Proton donor" evidence="14">
    <location>
        <position position="53"/>
    </location>
</feature>
<evidence type="ECO:0000259" key="17">
    <source>
        <dbReference type="PROSITE" id="PS51747"/>
    </source>
</evidence>